<accession>A0A3P8V1B1</accession>
<dbReference type="GO" id="GO:0019229">
    <property type="term" value="P:regulation of vasoconstriction"/>
    <property type="evidence" value="ECO:0007669"/>
    <property type="project" value="InterPro"/>
</dbReference>
<evidence type="ECO:0000256" key="4">
    <source>
        <dbReference type="ARBA" id="ARBA00022858"/>
    </source>
</evidence>
<dbReference type="GeneID" id="103388547"/>
<sequence length="150" mass="16798">MSAHVSILLLITLWASLQEGLGVPVRKEMEEESVDGHPVQQRIRTKRCACNNMLDSECHYFCHLDIIWVNTPSKTTVYGLGSTVPRRKRSNTRCTCINPGDQSCTSFCHNSPVIKPQRQQDQNTRSRMSKVSSVVTLLKLIAKTLAVQSG</sequence>
<dbReference type="AlphaFoldDB" id="A0A3P8V1B1"/>
<dbReference type="GO" id="GO:0006874">
    <property type="term" value="P:intracellular calcium ion homeostasis"/>
    <property type="evidence" value="ECO:0007669"/>
    <property type="project" value="TreeGrafter"/>
</dbReference>
<name>A0A3P8V1B1_CYNSE</name>
<keyword evidence="3" id="KW-0964">Secreted</keyword>
<dbReference type="Pfam" id="PF00322">
    <property type="entry name" value="Endothelin"/>
    <property type="match status" value="1"/>
</dbReference>
<dbReference type="GO" id="GO:0014826">
    <property type="term" value="P:vein smooth muscle contraction"/>
    <property type="evidence" value="ECO:0007669"/>
    <property type="project" value="TreeGrafter"/>
</dbReference>
<reference evidence="8" key="2">
    <citation type="submission" date="2025-08" db="UniProtKB">
        <authorList>
            <consortium name="Ensembl"/>
        </authorList>
    </citation>
    <scope>IDENTIFICATION</scope>
</reference>
<keyword evidence="5" id="KW-0839">Vasoconstrictor</keyword>
<dbReference type="InterPro" id="IPR020475">
    <property type="entry name" value="Endothelin"/>
</dbReference>
<dbReference type="RefSeq" id="XP_008321815.1">
    <property type="nucleotide sequence ID" value="XM_008323593.3"/>
</dbReference>
<dbReference type="GO" id="GO:0003100">
    <property type="term" value="P:regulation of systemic arterial blood pressure by endothelin"/>
    <property type="evidence" value="ECO:0007669"/>
    <property type="project" value="TreeGrafter"/>
</dbReference>
<evidence type="ECO:0000256" key="6">
    <source>
        <dbReference type="SAM" id="SignalP"/>
    </source>
</evidence>
<keyword evidence="4" id="KW-0838">Vasoactive</keyword>
<organism evidence="8 9">
    <name type="scientific">Cynoglossus semilaevis</name>
    <name type="common">Tongue sole</name>
    <dbReference type="NCBI Taxonomy" id="244447"/>
    <lineage>
        <taxon>Eukaryota</taxon>
        <taxon>Metazoa</taxon>
        <taxon>Chordata</taxon>
        <taxon>Craniata</taxon>
        <taxon>Vertebrata</taxon>
        <taxon>Euteleostomi</taxon>
        <taxon>Actinopterygii</taxon>
        <taxon>Neopterygii</taxon>
        <taxon>Teleostei</taxon>
        <taxon>Neoteleostei</taxon>
        <taxon>Acanthomorphata</taxon>
        <taxon>Carangaria</taxon>
        <taxon>Pleuronectiformes</taxon>
        <taxon>Pleuronectoidei</taxon>
        <taxon>Cynoglossidae</taxon>
        <taxon>Cynoglossinae</taxon>
        <taxon>Cynoglossus</taxon>
    </lineage>
</organism>
<evidence type="ECO:0000256" key="2">
    <source>
        <dbReference type="ARBA" id="ARBA00010959"/>
    </source>
</evidence>
<protein>
    <submittedName>
        <fullName evidence="8">Endothelin-2-like</fullName>
    </submittedName>
</protein>
<dbReference type="SMART" id="SM00272">
    <property type="entry name" value="END"/>
    <property type="match status" value="2"/>
</dbReference>
<feature type="domain" description="Endothelin-like toxin" evidence="7">
    <location>
        <begin position="47"/>
        <end position="68"/>
    </location>
</feature>
<dbReference type="FunCoup" id="A0A3P8V1B1">
    <property type="interactions" value="1"/>
</dbReference>
<feature type="chain" id="PRO_5018219867" evidence="6">
    <location>
        <begin position="23"/>
        <end position="150"/>
    </location>
</feature>
<evidence type="ECO:0000256" key="1">
    <source>
        <dbReference type="ARBA" id="ARBA00004613"/>
    </source>
</evidence>
<feature type="signal peptide" evidence="6">
    <location>
        <begin position="1"/>
        <end position="22"/>
    </location>
</feature>
<evidence type="ECO:0000313" key="8">
    <source>
        <dbReference type="Ensembl" id="ENSCSEP00000008357.1"/>
    </source>
</evidence>
<evidence type="ECO:0000259" key="7">
    <source>
        <dbReference type="SMART" id="SM00272"/>
    </source>
</evidence>
<dbReference type="GO" id="GO:0005179">
    <property type="term" value="F:hormone activity"/>
    <property type="evidence" value="ECO:0007669"/>
    <property type="project" value="TreeGrafter"/>
</dbReference>
<dbReference type="KEGG" id="csem:103388547"/>
<dbReference type="OrthoDB" id="8873756at2759"/>
<dbReference type="PROSITE" id="PS00270">
    <property type="entry name" value="ENDOTHELIN"/>
    <property type="match status" value="2"/>
</dbReference>
<dbReference type="Ensembl" id="ENSCSET00000008444.1">
    <property type="protein sequence ID" value="ENSCSEP00000008357.1"/>
    <property type="gene ID" value="ENSCSEG00000005342.1"/>
</dbReference>
<dbReference type="InterPro" id="IPR019764">
    <property type="entry name" value="Endothelin_toxin_CS"/>
</dbReference>
<dbReference type="GeneTree" id="ENSGT00950000183053"/>
<dbReference type="OMA" id="WAFPPRK"/>
<dbReference type="PRINTS" id="PR00365">
    <property type="entry name" value="ENDOTHELIN"/>
</dbReference>
<evidence type="ECO:0000256" key="5">
    <source>
        <dbReference type="ARBA" id="ARBA00023322"/>
    </source>
</evidence>
<dbReference type="PANTHER" id="PTHR13874:SF9">
    <property type="entry name" value="ENDOTHELIN-2"/>
    <property type="match status" value="1"/>
</dbReference>
<dbReference type="PANTHER" id="PTHR13874">
    <property type="entry name" value="ENDOTHELIN"/>
    <property type="match status" value="1"/>
</dbReference>
<reference evidence="8 9" key="1">
    <citation type="journal article" date="2014" name="Nat. Genet.">
        <title>Whole-genome sequence of a flatfish provides insights into ZW sex chromosome evolution and adaptation to a benthic lifestyle.</title>
        <authorList>
            <person name="Chen S."/>
            <person name="Zhang G."/>
            <person name="Shao C."/>
            <person name="Huang Q."/>
            <person name="Liu G."/>
            <person name="Zhang P."/>
            <person name="Song W."/>
            <person name="An N."/>
            <person name="Chalopin D."/>
            <person name="Volff J.N."/>
            <person name="Hong Y."/>
            <person name="Li Q."/>
            <person name="Sha Z."/>
            <person name="Zhou H."/>
            <person name="Xie M."/>
            <person name="Yu Q."/>
            <person name="Liu Y."/>
            <person name="Xiang H."/>
            <person name="Wang N."/>
            <person name="Wu K."/>
            <person name="Yang C."/>
            <person name="Zhou Q."/>
            <person name="Liao X."/>
            <person name="Yang L."/>
            <person name="Hu Q."/>
            <person name="Zhang J."/>
            <person name="Meng L."/>
            <person name="Jin L."/>
            <person name="Tian Y."/>
            <person name="Lian J."/>
            <person name="Yang J."/>
            <person name="Miao G."/>
            <person name="Liu S."/>
            <person name="Liang Z."/>
            <person name="Yan F."/>
            <person name="Li Y."/>
            <person name="Sun B."/>
            <person name="Zhang H."/>
            <person name="Zhang J."/>
            <person name="Zhu Y."/>
            <person name="Du M."/>
            <person name="Zhao Y."/>
            <person name="Schartl M."/>
            <person name="Tang Q."/>
            <person name="Wang J."/>
        </authorList>
    </citation>
    <scope>NUCLEOTIDE SEQUENCE</scope>
</reference>
<dbReference type="STRING" id="244447.ENSCSEP00000008357"/>
<dbReference type="InterPro" id="IPR001928">
    <property type="entry name" value="Endothln-like_toxin"/>
</dbReference>
<keyword evidence="6" id="KW-0732">Signal</keyword>
<comment type="similarity">
    <text evidence="2">Belongs to the endothelin/sarafotoxin family.</text>
</comment>
<reference evidence="8" key="3">
    <citation type="submission" date="2025-09" db="UniProtKB">
        <authorList>
            <consortium name="Ensembl"/>
        </authorList>
    </citation>
    <scope>IDENTIFICATION</scope>
</reference>
<dbReference type="GO" id="GO:0031708">
    <property type="term" value="F:endothelin B receptor binding"/>
    <property type="evidence" value="ECO:0007669"/>
    <property type="project" value="TreeGrafter"/>
</dbReference>
<feature type="domain" description="Endothelin-like toxin" evidence="7">
    <location>
        <begin position="93"/>
        <end position="114"/>
    </location>
</feature>
<keyword evidence="9" id="KW-1185">Reference proteome</keyword>
<dbReference type="GO" id="GO:0005615">
    <property type="term" value="C:extracellular space"/>
    <property type="evidence" value="ECO:0007669"/>
    <property type="project" value="TreeGrafter"/>
</dbReference>
<dbReference type="InParanoid" id="A0A3P8V1B1"/>
<dbReference type="Proteomes" id="UP000265120">
    <property type="component" value="Chromosome 13"/>
</dbReference>
<comment type="subcellular location">
    <subcellularLocation>
        <location evidence="1">Secreted</location>
    </subcellularLocation>
</comment>
<evidence type="ECO:0000256" key="3">
    <source>
        <dbReference type="ARBA" id="ARBA00022525"/>
    </source>
</evidence>
<proteinExistence type="inferred from homology"/>
<evidence type="ECO:0000313" key="9">
    <source>
        <dbReference type="Proteomes" id="UP000265120"/>
    </source>
</evidence>